<dbReference type="InterPro" id="IPR042122">
    <property type="entry name" value="Ser_AcTrfase_N_sf"/>
</dbReference>
<feature type="domain" description="Serine acetyltransferase N-terminal" evidence="1">
    <location>
        <begin position="11"/>
        <end position="51"/>
    </location>
</feature>
<feature type="non-terminal residue" evidence="2">
    <location>
        <position position="51"/>
    </location>
</feature>
<proteinExistence type="predicted"/>
<dbReference type="Gene3D" id="1.10.3130.10">
    <property type="entry name" value="serine acetyltransferase, domain 1"/>
    <property type="match status" value="1"/>
</dbReference>
<dbReference type="Pfam" id="PF06426">
    <property type="entry name" value="SATase_N"/>
    <property type="match status" value="1"/>
</dbReference>
<gene>
    <name evidence="2" type="ORF">METZ01_LOCUS420249</name>
</gene>
<reference evidence="2" key="1">
    <citation type="submission" date="2018-05" db="EMBL/GenBank/DDBJ databases">
        <authorList>
            <person name="Lanie J.A."/>
            <person name="Ng W.-L."/>
            <person name="Kazmierczak K.M."/>
            <person name="Andrzejewski T.M."/>
            <person name="Davidsen T.M."/>
            <person name="Wayne K.J."/>
            <person name="Tettelin H."/>
            <person name="Glass J.I."/>
            <person name="Rusch D."/>
            <person name="Podicherti R."/>
            <person name="Tsui H.-C.T."/>
            <person name="Winkler M.E."/>
        </authorList>
    </citation>
    <scope>NUCLEOTIDE SEQUENCE</scope>
</reference>
<dbReference type="InterPro" id="IPR010493">
    <property type="entry name" value="Ser_AcTrfase_N"/>
</dbReference>
<evidence type="ECO:0000313" key="2">
    <source>
        <dbReference type="EMBL" id="SVD67395.1"/>
    </source>
</evidence>
<dbReference type="GO" id="GO:0006535">
    <property type="term" value="P:cysteine biosynthetic process from serine"/>
    <property type="evidence" value="ECO:0007669"/>
    <property type="project" value="InterPro"/>
</dbReference>
<dbReference type="GO" id="GO:0005737">
    <property type="term" value="C:cytoplasm"/>
    <property type="evidence" value="ECO:0007669"/>
    <property type="project" value="InterPro"/>
</dbReference>
<protein>
    <recommendedName>
        <fullName evidence="1">Serine acetyltransferase N-terminal domain-containing protein</fullName>
    </recommendedName>
</protein>
<dbReference type="EMBL" id="UINC01165798">
    <property type="protein sequence ID" value="SVD67395.1"/>
    <property type="molecule type" value="Genomic_DNA"/>
</dbReference>
<dbReference type="AlphaFoldDB" id="A0A382X9Z4"/>
<evidence type="ECO:0000259" key="1">
    <source>
        <dbReference type="Pfam" id="PF06426"/>
    </source>
</evidence>
<accession>A0A382X9Z4</accession>
<dbReference type="GO" id="GO:0009001">
    <property type="term" value="F:serine O-acetyltransferase activity"/>
    <property type="evidence" value="ECO:0007669"/>
    <property type="project" value="InterPro"/>
</dbReference>
<organism evidence="2">
    <name type="scientific">marine metagenome</name>
    <dbReference type="NCBI Taxonomy" id="408172"/>
    <lineage>
        <taxon>unclassified sequences</taxon>
        <taxon>metagenomes</taxon>
        <taxon>ecological metagenomes</taxon>
    </lineage>
</organism>
<sequence>MTALSTPIDFWSTLKQEAQVVAENEPLLSSYVHASVLAHHNFESSLSFILS</sequence>
<name>A0A382X9Z4_9ZZZZ</name>